<proteinExistence type="predicted"/>
<evidence type="ECO:0000313" key="3">
    <source>
        <dbReference type="EMBL" id="AFN88192.1"/>
    </source>
</evidence>
<organism evidence="3">
    <name type="scientific">Phaseolus vulgaris</name>
    <name type="common">Kidney bean</name>
    <name type="synonym">French bean</name>
    <dbReference type="NCBI Taxonomy" id="3885"/>
    <lineage>
        <taxon>Eukaryota</taxon>
        <taxon>Viridiplantae</taxon>
        <taxon>Streptophyta</taxon>
        <taxon>Embryophyta</taxon>
        <taxon>Tracheophyta</taxon>
        <taxon>Spermatophyta</taxon>
        <taxon>Magnoliopsida</taxon>
        <taxon>eudicotyledons</taxon>
        <taxon>Gunneridae</taxon>
        <taxon>Pentapetalae</taxon>
        <taxon>rosids</taxon>
        <taxon>fabids</taxon>
        <taxon>Fabales</taxon>
        <taxon>Fabaceae</taxon>
        <taxon>Papilionoideae</taxon>
        <taxon>50 kb inversion clade</taxon>
        <taxon>NPAAA clade</taxon>
        <taxon>indigoferoid/millettioid clade</taxon>
        <taxon>Phaseoleae</taxon>
        <taxon>Phaseolus</taxon>
    </lineage>
</organism>
<name>I6ZTS8_PHAVU</name>
<feature type="compositionally biased region" description="Basic and acidic residues" evidence="1">
    <location>
        <begin position="67"/>
        <end position="106"/>
    </location>
</feature>
<sequence>MAKLPLQIQVVQLSQSQSQSIRCDFCGERQNGQFSTNAQTNPKEYCNKIGSKSGRIAGDGDGNNVGAEKEKKNESEKERDEKEREKKRSEEEKTRRKSENKEREDEKVPLILGRPFIKTGRIIIDVDKGKLKVRTKDDEKKPYPKKKILIVAWEDSDFGLNVEHDNLRLIVDVKEEVSSNPKSSFALTSYFSYSSSNEEYKNYLSYEDLFSSCHLISKQYFNLKQKFEALLTENEKLKRDKVIRTSKDSSCQTQSLTSATVMSASALQELCKNSKRTCKTHQTAPLAAVCTPTLKSAYKTTKKLETESLRDSCALCDSLSVCMYWELARMYLTPYRGKLDPHAIKCVFIGYAPNKKGYKCYHSQSRKVYVFKDVTFHETKSFFPKLLVAWRNKWKMFG</sequence>
<dbReference type="Pfam" id="PF25597">
    <property type="entry name" value="SH3_retrovirus"/>
    <property type="match status" value="1"/>
</dbReference>
<evidence type="ECO:0000259" key="2">
    <source>
        <dbReference type="Pfam" id="PF25597"/>
    </source>
</evidence>
<feature type="region of interest" description="Disordered" evidence="1">
    <location>
        <begin position="52"/>
        <end position="106"/>
    </location>
</feature>
<dbReference type="InterPro" id="IPR057670">
    <property type="entry name" value="SH3_retrovirus"/>
</dbReference>
<accession>I6ZTS8</accession>
<dbReference type="EMBL" id="JX000234">
    <property type="protein sequence ID" value="AFN88192.1"/>
    <property type="molecule type" value="Genomic_DNA"/>
</dbReference>
<protein>
    <submittedName>
        <fullName evidence="3">Putative retrotransposon protein</fullName>
    </submittedName>
</protein>
<feature type="domain" description="Retroviral polymerase SH3-like" evidence="2">
    <location>
        <begin position="333"/>
        <end position="383"/>
    </location>
</feature>
<dbReference type="AlphaFoldDB" id="I6ZTS8"/>
<evidence type="ECO:0000256" key="1">
    <source>
        <dbReference type="SAM" id="MobiDB-lite"/>
    </source>
</evidence>
<reference evidence="3" key="1">
    <citation type="journal article" date="2012" name="Theor. Appl. Genet.">
        <title>Development of candidate gene markers associated to common bacterial blight resistance in common bean.</title>
        <authorList>
            <person name="Shi C."/>
            <person name="Yu K."/>
            <person name="Xie W."/>
            <person name="Perry G."/>
            <person name="Navabi A."/>
            <person name="Peter Pauls K."/>
            <person name="Miklas P.N."/>
            <person name="Fourie D."/>
        </authorList>
    </citation>
    <scope>NUCLEOTIDE SEQUENCE</scope>
</reference>